<dbReference type="EMBL" id="UOEZ01000061">
    <property type="protein sequence ID" value="VAW37753.1"/>
    <property type="molecule type" value="Genomic_DNA"/>
</dbReference>
<feature type="transmembrane region" description="Helical" evidence="8">
    <location>
        <begin position="529"/>
        <end position="549"/>
    </location>
</feature>
<comment type="subcellular location">
    <subcellularLocation>
        <location evidence="1">Cell membrane</location>
        <topology evidence="1">Multi-pass membrane protein</topology>
    </subcellularLocation>
</comment>
<organism evidence="10">
    <name type="scientific">hydrothermal vent metagenome</name>
    <dbReference type="NCBI Taxonomy" id="652676"/>
    <lineage>
        <taxon>unclassified sequences</taxon>
        <taxon>metagenomes</taxon>
        <taxon>ecological metagenomes</taxon>
    </lineage>
</organism>
<keyword evidence="5 8" id="KW-1133">Transmembrane helix</keyword>
<dbReference type="InterPro" id="IPR003010">
    <property type="entry name" value="C-N_Hydrolase"/>
</dbReference>
<reference evidence="10" key="1">
    <citation type="submission" date="2018-06" db="EMBL/GenBank/DDBJ databases">
        <authorList>
            <person name="Zhirakovskaya E."/>
        </authorList>
    </citation>
    <scope>NUCLEOTIDE SEQUENCE</scope>
</reference>
<keyword evidence="4 8" id="KW-0812">Transmembrane</keyword>
<dbReference type="PANTHER" id="PTHR38686">
    <property type="entry name" value="APOLIPOPROTEIN N-ACYLTRANSFERASE"/>
    <property type="match status" value="1"/>
</dbReference>
<feature type="transmembrane region" description="Helical" evidence="8">
    <location>
        <begin position="29"/>
        <end position="48"/>
    </location>
</feature>
<gene>
    <name evidence="10" type="ORF">MNBD_DELTA02-708</name>
</gene>
<evidence type="ECO:0000259" key="9">
    <source>
        <dbReference type="PROSITE" id="PS50263"/>
    </source>
</evidence>
<dbReference type="PROSITE" id="PS50263">
    <property type="entry name" value="CN_HYDROLASE"/>
    <property type="match status" value="1"/>
</dbReference>
<keyword evidence="3 10" id="KW-0808">Transferase</keyword>
<dbReference type="AlphaFoldDB" id="A0A3B0VBV8"/>
<dbReference type="GO" id="GO:0005886">
    <property type="term" value="C:plasma membrane"/>
    <property type="evidence" value="ECO:0007669"/>
    <property type="project" value="UniProtKB-SubCell"/>
</dbReference>
<evidence type="ECO:0000256" key="4">
    <source>
        <dbReference type="ARBA" id="ARBA00022692"/>
    </source>
</evidence>
<protein>
    <submittedName>
        <fullName evidence="10">Apolipoprotein N-acyltransferase / Copper homeostasis protein CutE</fullName>
    </submittedName>
</protein>
<name>A0A3B0VBV8_9ZZZZ</name>
<evidence type="ECO:0000256" key="2">
    <source>
        <dbReference type="ARBA" id="ARBA00022475"/>
    </source>
</evidence>
<keyword evidence="2" id="KW-1003">Cell membrane</keyword>
<evidence type="ECO:0000256" key="8">
    <source>
        <dbReference type="SAM" id="Phobius"/>
    </source>
</evidence>
<dbReference type="Pfam" id="PF20154">
    <property type="entry name" value="LNT_N"/>
    <property type="match status" value="1"/>
</dbReference>
<dbReference type="InterPro" id="IPR036526">
    <property type="entry name" value="C-N_Hydrolase_sf"/>
</dbReference>
<evidence type="ECO:0000256" key="3">
    <source>
        <dbReference type="ARBA" id="ARBA00022679"/>
    </source>
</evidence>
<dbReference type="PANTHER" id="PTHR38686:SF1">
    <property type="entry name" value="APOLIPOPROTEIN N-ACYLTRANSFERASE"/>
    <property type="match status" value="1"/>
</dbReference>
<evidence type="ECO:0000256" key="5">
    <source>
        <dbReference type="ARBA" id="ARBA00022989"/>
    </source>
</evidence>
<dbReference type="GO" id="GO:0042158">
    <property type="term" value="P:lipoprotein biosynthetic process"/>
    <property type="evidence" value="ECO:0007669"/>
    <property type="project" value="InterPro"/>
</dbReference>
<feature type="transmembrane region" description="Helical" evidence="8">
    <location>
        <begin position="123"/>
        <end position="150"/>
    </location>
</feature>
<dbReference type="Gene3D" id="3.60.110.10">
    <property type="entry name" value="Carbon-nitrogen hydrolase"/>
    <property type="match status" value="1"/>
</dbReference>
<feature type="transmembrane region" description="Helical" evidence="8">
    <location>
        <begin position="55"/>
        <end position="74"/>
    </location>
</feature>
<feature type="transmembrane region" description="Helical" evidence="8">
    <location>
        <begin position="170"/>
        <end position="190"/>
    </location>
</feature>
<dbReference type="CDD" id="cd07571">
    <property type="entry name" value="ALP_N-acyl_transferase"/>
    <property type="match status" value="1"/>
</dbReference>
<proteinExistence type="inferred from homology"/>
<evidence type="ECO:0000313" key="10">
    <source>
        <dbReference type="EMBL" id="VAW37753.1"/>
    </source>
</evidence>
<dbReference type="HAMAP" id="MF_01148">
    <property type="entry name" value="Lnt"/>
    <property type="match status" value="1"/>
</dbReference>
<dbReference type="InterPro" id="IPR004563">
    <property type="entry name" value="Apolipo_AcylTrfase"/>
</dbReference>
<evidence type="ECO:0000256" key="7">
    <source>
        <dbReference type="ARBA" id="ARBA00023315"/>
    </source>
</evidence>
<dbReference type="InterPro" id="IPR045378">
    <property type="entry name" value="LNT_N"/>
</dbReference>
<evidence type="ECO:0000256" key="6">
    <source>
        <dbReference type="ARBA" id="ARBA00023136"/>
    </source>
</evidence>
<accession>A0A3B0VBV8</accession>
<feature type="domain" description="CN hydrolase" evidence="9">
    <location>
        <begin position="241"/>
        <end position="516"/>
    </location>
</feature>
<keyword evidence="10" id="KW-0449">Lipoprotein</keyword>
<keyword evidence="6 8" id="KW-0472">Membrane</keyword>
<sequence length="554" mass="59398">MKKNIILSVISALLLVASFSPVGTGALAWAGLVPFLFALQGVCAARPGEGARRSFFLGWLWGFVFSVGTVYWVVNSMYYYGGIPLVPGALIMLVLAAYLALFPAVFALLFYLTSGNRPLFRLFVIPALWVSLEFIKGLLFTGFPWALLGYSQVGFTTLIQVADISGVWGVSYWVMLLNSGIFLFILNLALGSGRRGLRREPFLIFVATAAVFVVVAVYGLAQTASVGKELASWPQVKVAAVQGNIGQAVKWEASEQKKIIATYRALISRASASFASLNDVDDAGAGSKEPGLIVLPETSMPFFLARDPEMLLLVEDMARDSGSYLLIGAPDYKPDGGGGYSILNAAFMFSPAGAITGRYDKMHLVPFGEYVPLKRILFFIEKLTAGAGEFVEGRGLYPVGLELGGVRTSVGTFICYEAIFPSLVAELARGGPEPEGNDGPVAGAGLLVNITNDAWFGDTSAPHHHLDMTIMRAVENRSFLVRSANTGISAIVSPTGEVVESTGLFEAAVITATVGLRQGGPTFFGRHPDLFPCVLLIFSAIIVVLGLRFRRRTG</sequence>
<feature type="transmembrane region" description="Helical" evidence="8">
    <location>
        <begin position="86"/>
        <end position="111"/>
    </location>
</feature>
<dbReference type="NCBIfam" id="TIGR00546">
    <property type="entry name" value="lnt"/>
    <property type="match status" value="1"/>
</dbReference>
<keyword evidence="7 10" id="KW-0012">Acyltransferase</keyword>
<feature type="transmembrane region" description="Helical" evidence="8">
    <location>
        <begin position="202"/>
        <end position="221"/>
    </location>
</feature>
<dbReference type="SUPFAM" id="SSF56317">
    <property type="entry name" value="Carbon-nitrogen hydrolase"/>
    <property type="match status" value="1"/>
</dbReference>
<dbReference type="Pfam" id="PF00795">
    <property type="entry name" value="CN_hydrolase"/>
    <property type="match status" value="1"/>
</dbReference>
<dbReference type="GO" id="GO:0016410">
    <property type="term" value="F:N-acyltransferase activity"/>
    <property type="evidence" value="ECO:0007669"/>
    <property type="project" value="InterPro"/>
</dbReference>
<evidence type="ECO:0000256" key="1">
    <source>
        <dbReference type="ARBA" id="ARBA00004651"/>
    </source>
</evidence>